<dbReference type="eggNOG" id="KOG4795">
    <property type="taxonomic scope" value="Eukaryota"/>
</dbReference>
<dbReference type="AlphaFoldDB" id="A0A0D2WS99"/>
<sequence>MSKSEHWLSSLKLTNLSFIHSKLNFLQRFVFCLAHPYLNPTQMESMYVPPPSASSQRISAAAEAQSTLTAATAGLPFPLDQPLPLILGASFARDDVSFHGLRYDFKPASIDESKPGSIAVQRDNIRVTVPTTGTHGEAGFAGPKKPAMRECVLIYDRETQQFYLERLTTNITLKQVRETKRKTTTATTTTTSGMPSGAASAGALTSESQSSSATNSPSKPATSSSTSSPAISSPADTLSSAPSASTAGKAAASRAPLARTAAAASPGSTSSSLPATAVSASALNPPAVVDSSSRKRRVAAIDDDSDSEMHVRATSKPIATGTADVLPVIKRARALENLSVKLQLSESGSDSD</sequence>
<dbReference type="InterPro" id="IPR027093">
    <property type="entry name" value="EAF_fam"/>
</dbReference>
<reference evidence="11" key="1">
    <citation type="submission" date="2011-02" db="EMBL/GenBank/DDBJ databases">
        <title>The Genome Sequence of Capsaspora owczarzaki ATCC 30864.</title>
        <authorList>
            <person name="Russ C."/>
            <person name="Cuomo C."/>
            <person name="Burger G."/>
            <person name="Gray M.W."/>
            <person name="Holland P.W.H."/>
            <person name="King N."/>
            <person name="Lang F.B.F."/>
            <person name="Roger A.J."/>
            <person name="Ruiz-Trillo I."/>
            <person name="Young S.K."/>
            <person name="Zeng Q."/>
            <person name="Gargeya S."/>
            <person name="Alvarado L."/>
            <person name="Berlin A."/>
            <person name="Chapman S.B."/>
            <person name="Chen Z."/>
            <person name="Freedman E."/>
            <person name="Gellesch M."/>
            <person name="Goldberg J."/>
            <person name="Griggs A."/>
            <person name="Gujja S."/>
            <person name="Heilman E."/>
            <person name="Heiman D."/>
            <person name="Howarth C."/>
            <person name="Mehta T."/>
            <person name="Neiman D."/>
            <person name="Pearson M."/>
            <person name="Roberts A."/>
            <person name="Saif S."/>
            <person name="Shea T."/>
            <person name="Shenoy N."/>
            <person name="Sisk P."/>
            <person name="Stolte C."/>
            <person name="Sykes S."/>
            <person name="White J."/>
            <person name="Yandava C."/>
            <person name="Haas B."/>
            <person name="Nusbaum C."/>
            <person name="Birren B."/>
        </authorList>
    </citation>
    <scope>NUCLEOTIDE SEQUENCE</scope>
    <source>
        <strain evidence="11">ATCC 30864</strain>
    </source>
</reference>
<accession>A0A0D2WS99</accession>
<evidence type="ECO:0000256" key="5">
    <source>
        <dbReference type="ARBA" id="ARBA00023159"/>
    </source>
</evidence>
<evidence type="ECO:0000313" key="11">
    <source>
        <dbReference type="Proteomes" id="UP000008743"/>
    </source>
</evidence>
<feature type="domain" description="Transcription elongation factor Eaf N-terminal" evidence="9">
    <location>
        <begin position="84"/>
        <end position="178"/>
    </location>
</feature>
<dbReference type="PANTHER" id="PTHR15970">
    <property type="entry name" value="ELL-ASSOCIATED FACTOR EAF"/>
    <property type="match status" value="1"/>
</dbReference>
<dbReference type="GO" id="GO:0006368">
    <property type="term" value="P:transcription elongation by RNA polymerase II"/>
    <property type="evidence" value="ECO:0007669"/>
    <property type="project" value="InterPro"/>
</dbReference>
<dbReference type="EMBL" id="KE346366">
    <property type="protein sequence ID" value="KJE94278.1"/>
    <property type="molecule type" value="Genomic_DNA"/>
</dbReference>
<comment type="similarity">
    <text evidence="2">Belongs to the EAF family.</text>
</comment>
<evidence type="ECO:0000256" key="4">
    <source>
        <dbReference type="ARBA" id="ARBA00023015"/>
    </source>
</evidence>
<gene>
    <name evidence="10" type="ORF">CAOG_004945</name>
</gene>
<evidence type="ECO:0000256" key="6">
    <source>
        <dbReference type="ARBA" id="ARBA00023163"/>
    </source>
</evidence>
<keyword evidence="11" id="KW-1185">Reference proteome</keyword>
<dbReference type="PANTHER" id="PTHR15970:SF2">
    <property type="entry name" value="ELL-ASSOCIATED FACTOR EAF"/>
    <property type="match status" value="1"/>
</dbReference>
<feature type="compositionally biased region" description="Low complexity" evidence="8">
    <location>
        <begin position="184"/>
        <end position="252"/>
    </location>
</feature>
<dbReference type="Proteomes" id="UP000008743">
    <property type="component" value="Unassembled WGS sequence"/>
</dbReference>
<protein>
    <recommendedName>
        <fullName evidence="9">Transcription elongation factor Eaf N-terminal domain-containing protein</fullName>
    </recommendedName>
</protein>
<keyword evidence="3" id="KW-0597">Phosphoprotein</keyword>
<evidence type="ECO:0000256" key="1">
    <source>
        <dbReference type="ARBA" id="ARBA00004123"/>
    </source>
</evidence>
<dbReference type="InterPro" id="IPR019194">
    <property type="entry name" value="Tscrpt_elong_fac_Eaf_N"/>
</dbReference>
<dbReference type="GO" id="GO:0032783">
    <property type="term" value="C:super elongation complex"/>
    <property type="evidence" value="ECO:0007669"/>
    <property type="project" value="InterPro"/>
</dbReference>
<proteinExistence type="inferred from homology"/>
<dbReference type="Pfam" id="PF09816">
    <property type="entry name" value="EAF"/>
    <property type="match status" value="1"/>
</dbReference>
<comment type="subcellular location">
    <subcellularLocation>
        <location evidence="1">Nucleus</location>
    </subcellularLocation>
</comment>
<feature type="region of interest" description="Disordered" evidence="8">
    <location>
        <begin position="178"/>
        <end position="252"/>
    </location>
</feature>
<keyword evidence="7" id="KW-0539">Nucleus</keyword>
<evidence type="ECO:0000256" key="2">
    <source>
        <dbReference type="ARBA" id="ARBA00007798"/>
    </source>
</evidence>
<dbReference type="InParanoid" id="A0A0D2WS99"/>
<name>A0A0D2WS99_CAPO3</name>
<dbReference type="GO" id="GO:0003711">
    <property type="term" value="F:transcription elongation factor activity"/>
    <property type="evidence" value="ECO:0007669"/>
    <property type="project" value="TreeGrafter"/>
</dbReference>
<organism evidence="10 11">
    <name type="scientific">Capsaspora owczarzaki (strain ATCC 30864)</name>
    <dbReference type="NCBI Taxonomy" id="595528"/>
    <lineage>
        <taxon>Eukaryota</taxon>
        <taxon>Filasterea</taxon>
        <taxon>Capsaspora</taxon>
    </lineage>
</organism>
<evidence type="ECO:0000256" key="8">
    <source>
        <dbReference type="SAM" id="MobiDB-lite"/>
    </source>
</evidence>
<keyword evidence="5" id="KW-0010">Activator</keyword>
<evidence type="ECO:0000259" key="9">
    <source>
        <dbReference type="Pfam" id="PF09816"/>
    </source>
</evidence>
<dbReference type="STRING" id="595528.A0A0D2WS99"/>
<evidence type="ECO:0000256" key="3">
    <source>
        <dbReference type="ARBA" id="ARBA00022553"/>
    </source>
</evidence>
<feature type="region of interest" description="Disordered" evidence="8">
    <location>
        <begin position="286"/>
        <end position="315"/>
    </location>
</feature>
<dbReference type="OrthoDB" id="125903at2759"/>
<keyword evidence="4" id="KW-0805">Transcription regulation</keyword>
<evidence type="ECO:0000256" key="7">
    <source>
        <dbReference type="ARBA" id="ARBA00023242"/>
    </source>
</evidence>
<evidence type="ECO:0000313" key="10">
    <source>
        <dbReference type="EMBL" id="KJE94278.1"/>
    </source>
</evidence>
<keyword evidence="6" id="KW-0804">Transcription</keyword>